<dbReference type="EMBL" id="JBHSQJ010000166">
    <property type="protein sequence ID" value="MFC5911440.1"/>
    <property type="molecule type" value="Genomic_DNA"/>
</dbReference>
<keyword evidence="2" id="KW-0119">Carbohydrate metabolism</keyword>
<sequence length="53" mass="5212">VANSWNTTLQQTGANVTATSLSYNGALTAGGSTTFGLQANGTSTTPTLTCTAS</sequence>
<dbReference type="Pfam" id="PF00553">
    <property type="entry name" value="CBM_2"/>
    <property type="match status" value="1"/>
</dbReference>
<keyword evidence="2" id="KW-0624">Polysaccharide degradation</keyword>
<dbReference type="PROSITE" id="PS51173">
    <property type="entry name" value="CBM2"/>
    <property type="match status" value="1"/>
</dbReference>
<reference evidence="5" key="1">
    <citation type="journal article" date="2019" name="Int. J. Syst. Evol. Microbiol.">
        <title>The Global Catalogue of Microorganisms (GCM) 10K type strain sequencing project: providing services to taxonomists for standard genome sequencing and annotation.</title>
        <authorList>
            <consortium name="The Broad Institute Genomics Platform"/>
            <consortium name="The Broad Institute Genome Sequencing Center for Infectious Disease"/>
            <person name="Wu L."/>
            <person name="Ma J."/>
        </authorList>
    </citation>
    <scope>NUCLEOTIDE SEQUENCE [LARGE SCALE GENOMIC DNA]</scope>
    <source>
        <strain evidence="5">JCM 4816</strain>
    </source>
</reference>
<evidence type="ECO:0000313" key="5">
    <source>
        <dbReference type="Proteomes" id="UP001596174"/>
    </source>
</evidence>
<organism evidence="4 5">
    <name type="scientific">Streptacidiphilus monticola</name>
    <dbReference type="NCBI Taxonomy" id="2161674"/>
    <lineage>
        <taxon>Bacteria</taxon>
        <taxon>Bacillati</taxon>
        <taxon>Actinomycetota</taxon>
        <taxon>Actinomycetes</taxon>
        <taxon>Kitasatosporales</taxon>
        <taxon>Streptomycetaceae</taxon>
        <taxon>Streptacidiphilus</taxon>
    </lineage>
</organism>
<keyword evidence="5" id="KW-1185">Reference proteome</keyword>
<evidence type="ECO:0000259" key="3">
    <source>
        <dbReference type="PROSITE" id="PS51173"/>
    </source>
</evidence>
<name>A0ABW1GC54_9ACTN</name>
<dbReference type="InterPro" id="IPR008965">
    <property type="entry name" value="CBM2/CBM3_carb-bd_dom_sf"/>
</dbReference>
<dbReference type="SUPFAM" id="SSF49384">
    <property type="entry name" value="Carbohydrate-binding domain"/>
    <property type="match status" value="1"/>
</dbReference>
<gene>
    <name evidence="4" type="ORF">ACFP3V_30075</name>
</gene>
<dbReference type="InterPro" id="IPR001919">
    <property type="entry name" value="CBD2"/>
</dbReference>
<evidence type="ECO:0000256" key="1">
    <source>
        <dbReference type="ARBA" id="ARBA00022729"/>
    </source>
</evidence>
<feature type="non-terminal residue" evidence="4">
    <location>
        <position position="1"/>
    </location>
</feature>
<dbReference type="Proteomes" id="UP001596174">
    <property type="component" value="Unassembled WGS sequence"/>
</dbReference>
<comment type="caution">
    <text evidence="4">The sequence shown here is derived from an EMBL/GenBank/DDBJ whole genome shotgun (WGS) entry which is preliminary data.</text>
</comment>
<accession>A0ABW1GC54</accession>
<protein>
    <submittedName>
        <fullName evidence="4">Cellulose binding domain-containing protein</fullName>
    </submittedName>
</protein>
<keyword evidence="1" id="KW-0732">Signal</keyword>
<dbReference type="InterPro" id="IPR012291">
    <property type="entry name" value="CBM2_carb-bd_dom_sf"/>
</dbReference>
<feature type="domain" description="CBM2" evidence="3">
    <location>
        <begin position="1"/>
        <end position="53"/>
    </location>
</feature>
<evidence type="ECO:0000313" key="4">
    <source>
        <dbReference type="EMBL" id="MFC5911440.1"/>
    </source>
</evidence>
<dbReference type="RefSeq" id="WP_380590400.1">
    <property type="nucleotide sequence ID" value="NZ_JBHSQJ010000166.1"/>
</dbReference>
<proteinExistence type="predicted"/>
<dbReference type="Gene3D" id="2.60.40.290">
    <property type="match status" value="1"/>
</dbReference>
<evidence type="ECO:0000256" key="2">
    <source>
        <dbReference type="ARBA" id="ARBA00023326"/>
    </source>
</evidence>